<dbReference type="InterPro" id="IPR010982">
    <property type="entry name" value="Lambda_DNA-bd_dom_sf"/>
</dbReference>
<evidence type="ECO:0000313" key="6">
    <source>
        <dbReference type="EMBL" id="MCY9692912.1"/>
    </source>
</evidence>
<evidence type="ECO:0000256" key="1">
    <source>
        <dbReference type="ARBA" id="ARBA00022491"/>
    </source>
</evidence>
<evidence type="ECO:0000313" key="7">
    <source>
        <dbReference type="Proteomes" id="UP001527099"/>
    </source>
</evidence>
<protein>
    <submittedName>
        <fullName evidence="6">LacI family DNA-binding transcriptional regulator</fullName>
    </submittedName>
</protein>
<keyword evidence="4" id="KW-0804">Transcription</keyword>
<dbReference type="SUPFAM" id="SSF53822">
    <property type="entry name" value="Periplasmic binding protein-like I"/>
    <property type="match status" value="1"/>
</dbReference>
<dbReference type="EMBL" id="JAMDMX010000022">
    <property type="protein sequence ID" value="MCY9692912.1"/>
    <property type="molecule type" value="Genomic_DNA"/>
</dbReference>
<reference evidence="6 7" key="1">
    <citation type="submission" date="2022-05" db="EMBL/GenBank/DDBJ databases">
        <title>Genome Sequencing of Bee-Associated Microbes.</title>
        <authorList>
            <person name="Dunlap C."/>
        </authorList>
    </citation>
    <scope>NUCLEOTIDE SEQUENCE [LARGE SCALE GENOMIC DNA]</scope>
    <source>
        <strain evidence="6 7">NRRL B-14421</strain>
    </source>
</reference>
<dbReference type="CDD" id="cd01392">
    <property type="entry name" value="HTH_LacI"/>
    <property type="match status" value="1"/>
</dbReference>
<dbReference type="GO" id="GO:0003677">
    <property type="term" value="F:DNA binding"/>
    <property type="evidence" value="ECO:0007669"/>
    <property type="project" value="UniProtKB-KW"/>
</dbReference>
<dbReference type="Pfam" id="PF13377">
    <property type="entry name" value="Peripla_BP_3"/>
    <property type="match status" value="1"/>
</dbReference>
<organism evidence="6 7">
    <name type="scientific">Paenibacillus alginolyticus</name>
    <dbReference type="NCBI Taxonomy" id="59839"/>
    <lineage>
        <taxon>Bacteria</taxon>
        <taxon>Bacillati</taxon>
        <taxon>Bacillota</taxon>
        <taxon>Bacilli</taxon>
        <taxon>Bacillales</taxon>
        <taxon>Paenibacillaceae</taxon>
        <taxon>Paenibacillus</taxon>
    </lineage>
</organism>
<comment type="caution">
    <text evidence="6">The sequence shown here is derived from an EMBL/GenBank/DDBJ whole genome shotgun (WGS) entry which is preliminary data.</text>
</comment>
<evidence type="ECO:0000259" key="5">
    <source>
        <dbReference type="PROSITE" id="PS50932"/>
    </source>
</evidence>
<dbReference type="CDD" id="cd19974">
    <property type="entry name" value="PBP1_LacI-like"/>
    <property type="match status" value="1"/>
</dbReference>
<dbReference type="Proteomes" id="UP001527099">
    <property type="component" value="Unassembled WGS sequence"/>
</dbReference>
<keyword evidence="2" id="KW-0805">Transcription regulation</keyword>
<dbReference type="PANTHER" id="PTHR30146">
    <property type="entry name" value="LACI-RELATED TRANSCRIPTIONAL REPRESSOR"/>
    <property type="match status" value="1"/>
</dbReference>
<dbReference type="RefSeq" id="WP_268614506.1">
    <property type="nucleotide sequence ID" value="NZ_JAMDMX010000022.1"/>
</dbReference>
<gene>
    <name evidence="6" type="ORF">M5X19_08375</name>
</gene>
<dbReference type="SUPFAM" id="SSF47413">
    <property type="entry name" value="lambda repressor-like DNA-binding domains"/>
    <property type="match status" value="1"/>
</dbReference>
<sequence length="342" mass="38583">MNSKTSMQDIADKLGISKNAVSLALNNKAGVSEELRFRIFEAANQLNYRTDSKTKKKRGNLLVLIPENIRNDKIFYYEVFWSIEKRAKEHGYNAIICSVTQEMEDQLILPELYHEIDFQGMLLVGVLHLNYVRKLFDLGIPLVSVDHYYDSLQLDAVVTANAEEAYKIVSHLIDKGHKQIGFIGAISKSKSFKERWSGYQNAMSDAELAIDMNHIIINIINPSPLEELNFPPAQIADHLDAMTSMPTAWFCADDRIAISFIQILISKGYKVPADISVVGFGDIEAAQLIAPRLTTIQVQREKLGYEAVDFLIRKIDFGGSPAKVSIYGELIERDSCKMLGYR</sequence>
<dbReference type="InterPro" id="IPR000843">
    <property type="entry name" value="HTH_LacI"/>
</dbReference>
<accession>A0ABT4G9P5</accession>
<keyword evidence="1" id="KW-0678">Repressor</keyword>
<dbReference type="PROSITE" id="PS50932">
    <property type="entry name" value="HTH_LACI_2"/>
    <property type="match status" value="1"/>
</dbReference>
<dbReference type="Gene3D" id="1.10.260.40">
    <property type="entry name" value="lambda repressor-like DNA-binding domains"/>
    <property type="match status" value="1"/>
</dbReference>
<feature type="domain" description="HTH lacI-type" evidence="5">
    <location>
        <begin position="5"/>
        <end position="59"/>
    </location>
</feature>
<dbReference type="Pfam" id="PF00356">
    <property type="entry name" value="LacI"/>
    <property type="match status" value="1"/>
</dbReference>
<proteinExistence type="predicted"/>
<keyword evidence="3 6" id="KW-0238">DNA-binding</keyword>
<dbReference type="InterPro" id="IPR028082">
    <property type="entry name" value="Peripla_BP_I"/>
</dbReference>
<dbReference type="Gene3D" id="3.40.50.2300">
    <property type="match status" value="2"/>
</dbReference>
<dbReference type="SMART" id="SM00354">
    <property type="entry name" value="HTH_LACI"/>
    <property type="match status" value="1"/>
</dbReference>
<evidence type="ECO:0000256" key="2">
    <source>
        <dbReference type="ARBA" id="ARBA00023015"/>
    </source>
</evidence>
<dbReference type="InterPro" id="IPR046335">
    <property type="entry name" value="LacI/GalR-like_sensor"/>
</dbReference>
<keyword evidence="7" id="KW-1185">Reference proteome</keyword>
<evidence type="ECO:0000256" key="4">
    <source>
        <dbReference type="ARBA" id="ARBA00023163"/>
    </source>
</evidence>
<dbReference type="PANTHER" id="PTHR30146:SF148">
    <property type="entry name" value="HTH-TYPE TRANSCRIPTIONAL REPRESSOR PURR-RELATED"/>
    <property type="match status" value="1"/>
</dbReference>
<name>A0ABT4G9P5_9BACL</name>
<evidence type="ECO:0000256" key="3">
    <source>
        <dbReference type="ARBA" id="ARBA00023125"/>
    </source>
</evidence>